<dbReference type="AlphaFoldDB" id="A0A183EUC4"/>
<accession>A0A183EUC4</accession>
<dbReference type="Gene3D" id="3.30.1360.10">
    <property type="entry name" value="RNA polymerase, RBP11-like subunit"/>
    <property type="match status" value="1"/>
</dbReference>
<keyword evidence="2" id="KW-0804">Transcription</keyword>
<name>A0A183EUC4_9BILA</name>
<organism evidence="3">
    <name type="scientific">Gongylonema pulchrum</name>
    <dbReference type="NCBI Taxonomy" id="637853"/>
    <lineage>
        <taxon>Eukaryota</taxon>
        <taxon>Metazoa</taxon>
        <taxon>Ecdysozoa</taxon>
        <taxon>Nematoda</taxon>
        <taxon>Chromadorea</taxon>
        <taxon>Rhabditida</taxon>
        <taxon>Spirurina</taxon>
        <taxon>Spiruromorpha</taxon>
        <taxon>Spiruroidea</taxon>
        <taxon>Gongylonematidae</taxon>
        <taxon>Gongylonema</taxon>
    </lineage>
</organism>
<dbReference type="InterPro" id="IPR036603">
    <property type="entry name" value="RBP11-like"/>
</dbReference>
<dbReference type="GO" id="GO:0046983">
    <property type="term" value="F:protein dimerization activity"/>
    <property type="evidence" value="ECO:0007669"/>
    <property type="project" value="InterPro"/>
</dbReference>
<evidence type="ECO:0000256" key="2">
    <source>
        <dbReference type="ARBA" id="ARBA00023163"/>
    </source>
</evidence>
<dbReference type="SUPFAM" id="SSF55257">
    <property type="entry name" value="RBP11-like subunits of RNA polymerase"/>
    <property type="match status" value="1"/>
</dbReference>
<evidence type="ECO:0000313" key="3">
    <source>
        <dbReference type="WBParaSite" id="GPUH_0002459501-mRNA-1"/>
    </source>
</evidence>
<dbReference type="WBParaSite" id="GPUH_0002459501-mRNA-1">
    <property type="protein sequence ID" value="GPUH_0002459501-mRNA-1"/>
    <property type="gene ID" value="GPUH_0002459501"/>
</dbReference>
<sequence>LEDKILIRVQTKQGVAAADVLVKALEELEYIFASIGQKFENSYKAYSQK</sequence>
<keyword evidence="1" id="KW-0240">DNA-directed RNA polymerase</keyword>
<proteinExistence type="predicted"/>
<dbReference type="GO" id="GO:0000428">
    <property type="term" value="C:DNA-directed RNA polymerase complex"/>
    <property type="evidence" value="ECO:0007669"/>
    <property type="project" value="UniProtKB-KW"/>
</dbReference>
<reference evidence="3" key="1">
    <citation type="submission" date="2016-06" db="UniProtKB">
        <authorList>
            <consortium name="WormBaseParasite"/>
        </authorList>
    </citation>
    <scope>IDENTIFICATION</scope>
</reference>
<evidence type="ECO:0000256" key="1">
    <source>
        <dbReference type="ARBA" id="ARBA00022478"/>
    </source>
</evidence>
<protein>
    <submittedName>
        <fullName evidence="3">RNA_pol_L_2 domain-containing protein</fullName>
    </submittedName>
</protein>
<dbReference type="GO" id="GO:0006351">
    <property type="term" value="P:DNA-templated transcription"/>
    <property type="evidence" value="ECO:0007669"/>
    <property type="project" value="InterPro"/>
</dbReference>